<dbReference type="GO" id="GO:0005886">
    <property type="term" value="C:plasma membrane"/>
    <property type="evidence" value="ECO:0007669"/>
    <property type="project" value="UniProtKB-SubCell"/>
</dbReference>
<dbReference type="RefSeq" id="WP_127016145.1">
    <property type="nucleotide sequence ID" value="NZ_CP016379.1"/>
</dbReference>
<dbReference type="EMBL" id="CP016379">
    <property type="protein sequence ID" value="AZR72810.1"/>
    <property type="molecule type" value="Genomic_DNA"/>
</dbReference>
<keyword evidence="3 6" id="KW-0812">Transmembrane</keyword>
<feature type="transmembrane region" description="Helical" evidence="6">
    <location>
        <begin position="12"/>
        <end position="34"/>
    </location>
</feature>
<comment type="subcellular location">
    <subcellularLocation>
        <location evidence="1">Cell membrane</location>
    </subcellularLocation>
</comment>
<evidence type="ECO:0000256" key="3">
    <source>
        <dbReference type="ARBA" id="ARBA00022692"/>
    </source>
</evidence>
<keyword evidence="4 6" id="KW-1133">Transmembrane helix</keyword>
<dbReference type="KEGG" id="aft:BBF96_05025"/>
<evidence type="ECO:0000313" key="7">
    <source>
        <dbReference type="EMBL" id="AZR72810.1"/>
    </source>
</evidence>
<proteinExistence type="predicted"/>
<name>A0A3Q9HPT4_9FIRM</name>
<dbReference type="AlphaFoldDB" id="A0A3Q9HPT4"/>
<protein>
    <recommendedName>
        <fullName evidence="9">Oxaloacetate decarboxylase gamma chain</fullName>
    </recommendedName>
</protein>
<sequence length="113" mass="12822">MVENFSIGWQLLVLGMGTVFLVLYFLSVILKYMGNYLRYKPLKKKEKIPVQNDTSQIDINKNAKIAAVMAAIQVVMGDTSYRVISIKKKGSSTWKQAINLIGQEFNYGRRKGT</sequence>
<keyword evidence="8" id="KW-1185">Reference proteome</keyword>
<evidence type="ECO:0000256" key="5">
    <source>
        <dbReference type="ARBA" id="ARBA00023136"/>
    </source>
</evidence>
<evidence type="ECO:0000256" key="6">
    <source>
        <dbReference type="SAM" id="Phobius"/>
    </source>
</evidence>
<dbReference type="Proteomes" id="UP000267250">
    <property type="component" value="Chromosome"/>
</dbReference>
<evidence type="ECO:0000256" key="4">
    <source>
        <dbReference type="ARBA" id="ARBA00022989"/>
    </source>
</evidence>
<dbReference type="GO" id="GO:0015081">
    <property type="term" value="F:sodium ion transmembrane transporter activity"/>
    <property type="evidence" value="ECO:0007669"/>
    <property type="project" value="InterPro"/>
</dbReference>
<keyword evidence="2" id="KW-1003">Cell membrane</keyword>
<reference evidence="7 8" key="1">
    <citation type="submission" date="2016-07" db="EMBL/GenBank/DDBJ databases">
        <title>Genome and transcriptome analysis of iron-reducing fermentative bacteria Anoxybacter fermentans.</title>
        <authorList>
            <person name="Zeng X."/>
            <person name="Shao Z."/>
        </authorList>
    </citation>
    <scope>NUCLEOTIDE SEQUENCE [LARGE SCALE GENOMIC DNA]</scope>
    <source>
        <strain evidence="7 8">DY22613</strain>
    </source>
</reference>
<evidence type="ECO:0000313" key="8">
    <source>
        <dbReference type="Proteomes" id="UP000267250"/>
    </source>
</evidence>
<dbReference type="GO" id="GO:0036376">
    <property type="term" value="P:sodium ion export across plasma membrane"/>
    <property type="evidence" value="ECO:0007669"/>
    <property type="project" value="InterPro"/>
</dbReference>
<keyword evidence="5 6" id="KW-0472">Membrane</keyword>
<dbReference type="InterPro" id="IPR005899">
    <property type="entry name" value="Na_pump_deCOase"/>
</dbReference>
<evidence type="ECO:0000256" key="2">
    <source>
        <dbReference type="ARBA" id="ARBA00022475"/>
    </source>
</evidence>
<evidence type="ECO:0008006" key="9">
    <source>
        <dbReference type="Google" id="ProtNLM"/>
    </source>
</evidence>
<accession>A0A3Q9HPT4</accession>
<dbReference type="Pfam" id="PF04277">
    <property type="entry name" value="OAD_gamma"/>
    <property type="match status" value="1"/>
</dbReference>
<organism evidence="7 8">
    <name type="scientific">Anoxybacter fermentans</name>
    <dbReference type="NCBI Taxonomy" id="1323375"/>
    <lineage>
        <taxon>Bacteria</taxon>
        <taxon>Bacillati</taxon>
        <taxon>Bacillota</taxon>
        <taxon>Clostridia</taxon>
        <taxon>Halanaerobiales</taxon>
        <taxon>Anoxybacter</taxon>
    </lineage>
</organism>
<gene>
    <name evidence="7" type="ORF">BBF96_05025</name>
</gene>
<evidence type="ECO:0000256" key="1">
    <source>
        <dbReference type="ARBA" id="ARBA00004236"/>
    </source>
</evidence>